<proteinExistence type="predicted"/>
<dbReference type="Proteomes" id="UP000094527">
    <property type="component" value="Unassembled WGS sequence"/>
</dbReference>
<name>A0A1D2MX84_ORCCI</name>
<feature type="region of interest" description="Disordered" evidence="1">
    <location>
        <begin position="111"/>
        <end position="133"/>
    </location>
</feature>
<evidence type="ECO:0000256" key="1">
    <source>
        <dbReference type="SAM" id="MobiDB-lite"/>
    </source>
</evidence>
<accession>A0A1D2MX84</accession>
<organism evidence="3 4">
    <name type="scientific">Orchesella cincta</name>
    <name type="common">Springtail</name>
    <name type="synonym">Podura cincta</name>
    <dbReference type="NCBI Taxonomy" id="48709"/>
    <lineage>
        <taxon>Eukaryota</taxon>
        <taxon>Metazoa</taxon>
        <taxon>Ecdysozoa</taxon>
        <taxon>Arthropoda</taxon>
        <taxon>Hexapoda</taxon>
        <taxon>Collembola</taxon>
        <taxon>Entomobryomorpha</taxon>
        <taxon>Entomobryoidea</taxon>
        <taxon>Orchesellidae</taxon>
        <taxon>Orchesellinae</taxon>
        <taxon>Orchesella</taxon>
    </lineage>
</organism>
<evidence type="ECO:0000313" key="3">
    <source>
        <dbReference type="EMBL" id="ODM97414.1"/>
    </source>
</evidence>
<protein>
    <recommendedName>
        <fullName evidence="2">DUF4806 domain-containing protein</fullName>
    </recommendedName>
</protein>
<keyword evidence="4" id="KW-1185">Reference proteome</keyword>
<gene>
    <name evidence="3" type="ORF">Ocin01_09266</name>
</gene>
<dbReference type="InterPro" id="IPR032071">
    <property type="entry name" value="DUF4806"/>
</dbReference>
<dbReference type="AlphaFoldDB" id="A0A1D2MX84"/>
<sequence length="731" mass="82591">MFSVVVFEGPKESVGTIPTKWLNQTKSECKWPVKDIQNSIKTTRILTKVGTLIQFVSYRKSRLIFSSDEPKSDESEVSLTPSMISLVAPSEDEVEDHVGEAALLNNLASATEDTAAQRQPQNPQQPSPSSTTQESNLNYAVLFNRQIAFEKQVLTVLSEIKADIRELLHRSSNSSPAEELSLKTIPFDLPVQTSDILVNLNNWATHVESFNSLVNFLSSIGGSDVGKIVRNILARLISGTLARQINYTGAHEKISFDSLVLKKAVIAAVRCNKGFECETEVKIKSAIQNWFRNSRDLEGGHKQRKQKNVVVQEILKPNVINPEGLPLSAKTLLKTPRTIQMTAIGGGKFYYFGVSKKIVRCINEGLTSFQYPLFRNVDIENLITLSISTDGIPIFKSSNIQMWPLLFKIDQALQPKPQVAGIFCGETKPSDIKQFMSEFVSEMLTLEKEGLLVNGQTFNVRISCVIADAPARSFVKCIKGHTAYHGCERCIDEGEWQKRIIYSVYSSKLRTDKGFIIQEDKDHHVGVMRKLVFLWLSGPVSVKLSVKQVREVSMRLEKCKMLMPIEFNRKPRSLRDINRFKATEYRTLLLYTGPLVFRGILKDKVYRHFMLFSCAFRIFLSDKVYNSNWLTYARKLIEKFVCSMKDIYGSSIKRMVRGHYLPLEQVVKRVLEQEACDQNVPLECNKKSIYSNKQVVIRGATLKACGSENFALSKATRDSVFVTLDGNIFTP</sequence>
<dbReference type="STRING" id="48709.A0A1D2MX84"/>
<dbReference type="PANTHER" id="PTHR33053">
    <property type="entry name" value="PROTEIN, PUTATIVE-RELATED"/>
    <property type="match status" value="1"/>
</dbReference>
<dbReference type="OrthoDB" id="7431418at2759"/>
<feature type="compositionally biased region" description="Low complexity" evidence="1">
    <location>
        <begin position="119"/>
        <end position="133"/>
    </location>
</feature>
<feature type="domain" description="DUF4806" evidence="2">
    <location>
        <begin position="186"/>
        <end position="260"/>
    </location>
</feature>
<comment type="caution">
    <text evidence="3">The sequence shown here is derived from an EMBL/GenBank/DDBJ whole genome shotgun (WGS) entry which is preliminary data.</text>
</comment>
<evidence type="ECO:0000313" key="4">
    <source>
        <dbReference type="Proteomes" id="UP000094527"/>
    </source>
</evidence>
<reference evidence="3 4" key="1">
    <citation type="journal article" date="2016" name="Genome Biol. Evol.">
        <title>Gene Family Evolution Reflects Adaptation to Soil Environmental Stressors in the Genome of the Collembolan Orchesella cincta.</title>
        <authorList>
            <person name="Faddeeva-Vakhrusheva A."/>
            <person name="Derks M.F."/>
            <person name="Anvar S.Y."/>
            <person name="Agamennone V."/>
            <person name="Suring W."/>
            <person name="Smit S."/>
            <person name="van Straalen N.M."/>
            <person name="Roelofs D."/>
        </authorList>
    </citation>
    <scope>NUCLEOTIDE SEQUENCE [LARGE SCALE GENOMIC DNA]</scope>
    <source>
        <tissue evidence="3">Mixed pool</tissue>
    </source>
</reference>
<dbReference type="EMBL" id="LJIJ01000445">
    <property type="protein sequence ID" value="ODM97414.1"/>
    <property type="molecule type" value="Genomic_DNA"/>
</dbReference>
<dbReference type="OMA" id="FECETEV"/>
<dbReference type="Pfam" id="PF16064">
    <property type="entry name" value="DUF4806"/>
    <property type="match status" value="1"/>
</dbReference>
<evidence type="ECO:0000259" key="2">
    <source>
        <dbReference type="Pfam" id="PF16064"/>
    </source>
</evidence>